<keyword evidence="7 8" id="KW-0472">Membrane</keyword>
<evidence type="ECO:0000256" key="1">
    <source>
        <dbReference type="ARBA" id="ARBA00004651"/>
    </source>
</evidence>
<feature type="transmembrane region" description="Helical" evidence="8">
    <location>
        <begin position="224"/>
        <end position="243"/>
    </location>
</feature>
<dbReference type="STRING" id="83784.SAMN05192564_104382"/>
<feature type="transmembrane region" description="Helical" evidence="8">
    <location>
        <begin position="85"/>
        <end position="114"/>
    </location>
</feature>
<evidence type="ECO:0000259" key="9">
    <source>
        <dbReference type="PROSITE" id="PS50928"/>
    </source>
</evidence>
<dbReference type="PROSITE" id="PS50928">
    <property type="entry name" value="ABC_TM1"/>
    <property type="match status" value="1"/>
</dbReference>
<accession>A0A1H4FHW5</accession>
<evidence type="ECO:0000256" key="6">
    <source>
        <dbReference type="ARBA" id="ARBA00022989"/>
    </source>
</evidence>
<dbReference type="InterPro" id="IPR035906">
    <property type="entry name" value="MetI-like_sf"/>
</dbReference>
<comment type="similarity">
    <text evidence="2">Belongs to the binding-protein-dependent transport system permease family. CysTW subfamily.</text>
</comment>
<dbReference type="Gene3D" id="1.10.3720.10">
    <property type="entry name" value="MetI-like"/>
    <property type="match status" value="1"/>
</dbReference>
<protein>
    <submittedName>
        <fullName evidence="10">Putative spermidine/putrescine transport system permease protein</fullName>
    </submittedName>
</protein>
<keyword evidence="3 8" id="KW-0813">Transport</keyword>
<dbReference type="PANTHER" id="PTHR42929">
    <property type="entry name" value="INNER MEMBRANE ABC TRANSPORTER PERMEASE PROTEIN YDCU-RELATED-RELATED"/>
    <property type="match status" value="1"/>
</dbReference>
<dbReference type="OrthoDB" id="8404154at2"/>
<keyword evidence="5 8" id="KW-0812">Transmembrane</keyword>
<evidence type="ECO:0000256" key="4">
    <source>
        <dbReference type="ARBA" id="ARBA00022475"/>
    </source>
</evidence>
<gene>
    <name evidence="10" type="ORF">SAMN05192564_104382</name>
</gene>
<comment type="subcellular location">
    <subcellularLocation>
        <location evidence="1 8">Cell membrane</location>
        <topology evidence="1 8">Multi-pass membrane protein</topology>
    </subcellularLocation>
</comment>
<feature type="transmembrane region" description="Helical" evidence="8">
    <location>
        <begin position="134"/>
        <end position="159"/>
    </location>
</feature>
<dbReference type="CDD" id="cd06261">
    <property type="entry name" value="TM_PBP2"/>
    <property type="match status" value="1"/>
</dbReference>
<dbReference type="Pfam" id="PF00528">
    <property type="entry name" value="BPD_transp_1"/>
    <property type="match status" value="1"/>
</dbReference>
<dbReference type="RefSeq" id="WP_090534609.1">
    <property type="nucleotide sequence ID" value="NZ_FNRQ01000004.1"/>
</dbReference>
<sequence length="312" mass="33329">MSSPPNAGAVPPELQAPLAATPTPPAKSADQSASLWTWIGVLPFFVFALLFLILPTAILVVGAFQDPQGHFTLVNFRDLFSAGVIDAYWISFKVSAASAFGGAVIGSLLAWAAVQGQLPGWIRPTLMTFSGVASNFAGVPLAFAFICTLGRVGLVTVLLKKYTGLNLYSSGFSILSFTGLTLTYLYFQIPLMVLIVTPALDGLKREWREACDCLGGTAFQYWRYVALPVLWPSVLGAALLLFANAFGAVATAYALTGSSLNIVTILLYAQIRGDVLHNPNLGYALALGMILVTGISNGGYIWLRSRAERGRR</sequence>
<keyword evidence="4" id="KW-1003">Cell membrane</keyword>
<feature type="transmembrane region" description="Helical" evidence="8">
    <location>
        <begin position="171"/>
        <end position="196"/>
    </location>
</feature>
<feature type="transmembrane region" description="Helical" evidence="8">
    <location>
        <begin position="35"/>
        <end position="64"/>
    </location>
</feature>
<keyword evidence="6 8" id="KW-1133">Transmembrane helix</keyword>
<evidence type="ECO:0000313" key="10">
    <source>
        <dbReference type="EMBL" id="SEA96721.1"/>
    </source>
</evidence>
<feature type="transmembrane region" description="Helical" evidence="8">
    <location>
        <begin position="283"/>
        <end position="303"/>
    </location>
</feature>
<evidence type="ECO:0000256" key="8">
    <source>
        <dbReference type="RuleBase" id="RU363032"/>
    </source>
</evidence>
<dbReference type="SUPFAM" id="SSF161098">
    <property type="entry name" value="MetI-like"/>
    <property type="match status" value="1"/>
</dbReference>
<feature type="domain" description="ABC transmembrane type-1" evidence="9">
    <location>
        <begin position="88"/>
        <end position="302"/>
    </location>
</feature>
<dbReference type="AlphaFoldDB" id="A0A1H4FHW5"/>
<feature type="transmembrane region" description="Helical" evidence="8">
    <location>
        <begin position="250"/>
        <end position="271"/>
    </location>
</feature>
<evidence type="ECO:0000313" key="11">
    <source>
        <dbReference type="Proteomes" id="UP000198638"/>
    </source>
</evidence>
<dbReference type="Proteomes" id="UP000198638">
    <property type="component" value="Unassembled WGS sequence"/>
</dbReference>
<dbReference type="InterPro" id="IPR000515">
    <property type="entry name" value="MetI-like"/>
</dbReference>
<evidence type="ECO:0000256" key="7">
    <source>
        <dbReference type="ARBA" id="ARBA00023136"/>
    </source>
</evidence>
<name>A0A1H4FHW5_9BURK</name>
<keyword evidence="11" id="KW-1185">Reference proteome</keyword>
<dbReference type="GO" id="GO:0005886">
    <property type="term" value="C:plasma membrane"/>
    <property type="evidence" value="ECO:0007669"/>
    <property type="project" value="UniProtKB-SubCell"/>
</dbReference>
<evidence type="ECO:0000256" key="2">
    <source>
        <dbReference type="ARBA" id="ARBA00007069"/>
    </source>
</evidence>
<dbReference type="PANTHER" id="PTHR42929:SF1">
    <property type="entry name" value="INNER MEMBRANE ABC TRANSPORTER PERMEASE PROTEIN YDCU-RELATED"/>
    <property type="match status" value="1"/>
</dbReference>
<dbReference type="EMBL" id="FNRQ01000004">
    <property type="protein sequence ID" value="SEA96721.1"/>
    <property type="molecule type" value="Genomic_DNA"/>
</dbReference>
<dbReference type="GO" id="GO:0055085">
    <property type="term" value="P:transmembrane transport"/>
    <property type="evidence" value="ECO:0007669"/>
    <property type="project" value="InterPro"/>
</dbReference>
<evidence type="ECO:0000256" key="5">
    <source>
        <dbReference type="ARBA" id="ARBA00022692"/>
    </source>
</evidence>
<reference evidence="11" key="1">
    <citation type="submission" date="2016-10" db="EMBL/GenBank/DDBJ databases">
        <authorList>
            <person name="Varghese N."/>
            <person name="Submissions S."/>
        </authorList>
    </citation>
    <scope>NUCLEOTIDE SEQUENCE [LARGE SCALE GENOMIC DNA]</scope>
    <source>
        <strain evidence="11">LMG 24000</strain>
    </source>
</reference>
<organism evidence="10 11">
    <name type="scientific">Paraburkholderia sartisoli</name>
    <dbReference type="NCBI Taxonomy" id="83784"/>
    <lineage>
        <taxon>Bacteria</taxon>
        <taxon>Pseudomonadati</taxon>
        <taxon>Pseudomonadota</taxon>
        <taxon>Betaproteobacteria</taxon>
        <taxon>Burkholderiales</taxon>
        <taxon>Burkholderiaceae</taxon>
        <taxon>Paraburkholderia</taxon>
    </lineage>
</organism>
<proteinExistence type="inferred from homology"/>
<evidence type="ECO:0000256" key="3">
    <source>
        <dbReference type="ARBA" id="ARBA00022448"/>
    </source>
</evidence>